<evidence type="ECO:0000313" key="12">
    <source>
        <dbReference type="Proteomes" id="UP001527202"/>
    </source>
</evidence>
<dbReference type="Proteomes" id="UP001527202">
    <property type="component" value="Unassembled WGS sequence"/>
</dbReference>
<evidence type="ECO:0000313" key="10">
    <source>
        <dbReference type="EMBL" id="QAV21758.1"/>
    </source>
</evidence>
<dbReference type="Proteomes" id="UP000288943">
    <property type="component" value="Chromosome"/>
</dbReference>
<feature type="transmembrane region" description="Helical" evidence="7">
    <location>
        <begin position="252"/>
        <end position="272"/>
    </location>
</feature>
<evidence type="ECO:0000259" key="8">
    <source>
        <dbReference type="PROSITE" id="PS50850"/>
    </source>
</evidence>
<dbReference type="SUPFAM" id="SSF103473">
    <property type="entry name" value="MFS general substrate transporter"/>
    <property type="match status" value="1"/>
</dbReference>
<dbReference type="PROSITE" id="PS50850">
    <property type="entry name" value="MFS"/>
    <property type="match status" value="1"/>
</dbReference>
<dbReference type="KEGG" id="pchi:PC41400_19740"/>
<dbReference type="Pfam" id="PF05977">
    <property type="entry name" value="MFS_3"/>
    <property type="match status" value="1"/>
</dbReference>
<dbReference type="PANTHER" id="PTHR43266:SF8">
    <property type="entry name" value="MACROLIDE-EFFLUX PROTEIN"/>
    <property type="match status" value="1"/>
</dbReference>
<protein>
    <submittedName>
        <fullName evidence="10">MFS transporter</fullName>
    </submittedName>
</protein>
<evidence type="ECO:0000256" key="4">
    <source>
        <dbReference type="ARBA" id="ARBA00022692"/>
    </source>
</evidence>
<dbReference type="InterPro" id="IPR010290">
    <property type="entry name" value="TM_effector"/>
</dbReference>
<comment type="subcellular location">
    <subcellularLocation>
        <location evidence="1">Cell membrane</location>
        <topology evidence="1">Multi-pass membrane protein</topology>
    </subcellularLocation>
</comment>
<dbReference type="PANTHER" id="PTHR43266">
    <property type="entry name" value="MACROLIDE-EFFLUX PROTEIN"/>
    <property type="match status" value="1"/>
</dbReference>
<dbReference type="GO" id="GO:0022857">
    <property type="term" value="F:transmembrane transporter activity"/>
    <property type="evidence" value="ECO:0007669"/>
    <property type="project" value="InterPro"/>
</dbReference>
<dbReference type="GeneID" id="95377029"/>
<accession>A0A410X526</accession>
<keyword evidence="6 7" id="KW-0472">Membrane</keyword>
<feature type="domain" description="Major facilitator superfamily (MFS) profile" evidence="8">
    <location>
        <begin position="213"/>
        <end position="409"/>
    </location>
</feature>
<feature type="transmembrane region" description="Helical" evidence="7">
    <location>
        <begin position="12"/>
        <end position="32"/>
    </location>
</feature>
<feature type="transmembrane region" description="Helical" evidence="7">
    <location>
        <begin position="279"/>
        <end position="297"/>
    </location>
</feature>
<name>A0A410X526_9BACL</name>
<dbReference type="EMBL" id="JAMDMJ010000015">
    <property type="protein sequence ID" value="MCY9596920.1"/>
    <property type="molecule type" value="Genomic_DNA"/>
</dbReference>
<feature type="transmembrane region" description="Helical" evidence="7">
    <location>
        <begin position="368"/>
        <end position="389"/>
    </location>
</feature>
<dbReference type="EMBL" id="CP026520">
    <property type="protein sequence ID" value="QAV21758.1"/>
    <property type="molecule type" value="Genomic_DNA"/>
</dbReference>
<organism evidence="10 11">
    <name type="scientific">Paenibacillus chitinolyticus</name>
    <dbReference type="NCBI Taxonomy" id="79263"/>
    <lineage>
        <taxon>Bacteria</taxon>
        <taxon>Bacillati</taxon>
        <taxon>Bacillota</taxon>
        <taxon>Bacilli</taxon>
        <taxon>Bacillales</taxon>
        <taxon>Paenibacillaceae</taxon>
        <taxon>Paenibacillus</taxon>
    </lineage>
</organism>
<dbReference type="AlphaFoldDB" id="A0A410X526"/>
<dbReference type="OrthoDB" id="2942684at2"/>
<keyword evidence="12" id="KW-1185">Reference proteome</keyword>
<evidence type="ECO:0000256" key="5">
    <source>
        <dbReference type="ARBA" id="ARBA00022989"/>
    </source>
</evidence>
<feature type="transmembrane region" description="Helical" evidence="7">
    <location>
        <begin position="303"/>
        <end position="322"/>
    </location>
</feature>
<sequence length="409" mass="43868">MFKNAFVRTIILSNVLLQLGVWVRNFAILLYVTDITNNNPKSVSLISVAEFAPIFLFAIIGGTFADRWKPKRTMIVCELLSALSVFAVLLVVMYGSWQALFFATLVSAILSQFSQPSALKLFKQHVPEEQLQGVMAMFQTLMAIFMVFGPILGTYVYQHYGLEISIAVMGVCFIASAAVLTSLPADKENPSKAESNFKQELKDGLRYVWNSRALKTLGGTFAVSGLAVGIIQPLALFIAIENLGQDKLFLQWLLAANGTAMLVGGGFVMALSKKMRPQSLLAAGLIASTVGTIGIGLSTSVPLTIGFEVLTGLFYPCIMIGINTMMMKNTEAAFIGRVGGVLTPMLMGFMVIGMSAAGVMKAAFSLQAVYAGSGILFFLGALLLLPLMLRHPESPLESQGAAAVADSSD</sequence>
<evidence type="ECO:0000256" key="6">
    <source>
        <dbReference type="ARBA" id="ARBA00023136"/>
    </source>
</evidence>
<evidence type="ECO:0000313" key="9">
    <source>
        <dbReference type="EMBL" id="MCY9596920.1"/>
    </source>
</evidence>
<evidence type="ECO:0000313" key="11">
    <source>
        <dbReference type="Proteomes" id="UP000288943"/>
    </source>
</evidence>
<keyword evidence="2" id="KW-0813">Transport</keyword>
<proteinExistence type="predicted"/>
<feature type="transmembrane region" description="Helical" evidence="7">
    <location>
        <begin position="44"/>
        <end position="64"/>
    </location>
</feature>
<feature type="transmembrane region" description="Helical" evidence="7">
    <location>
        <begin position="216"/>
        <end position="240"/>
    </location>
</feature>
<reference evidence="10 11" key="1">
    <citation type="submission" date="2018-01" db="EMBL/GenBank/DDBJ databases">
        <title>The whole genome sequencing and assembly of Paenibacillus chitinolyticus KCCM 41400 strain.</title>
        <authorList>
            <person name="Kim J.-Y."/>
            <person name="Park M.-K."/>
            <person name="Lee Y.-J."/>
            <person name="Yi H."/>
            <person name="Bahn Y.-S."/>
            <person name="Kim J.F."/>
            <person name="Lee D.-W."/>
        </authorList>
    </citation>
    <scope>NUCLEOTIDE SEQUENCE [LARGE SCALE GENOMIC DNA]</scope>
    <source>
        <strain evidence="10 11">KCCM 41400</strain>
    </source>
</reference>
<feature type="transmembrane region" description="Helical" evidence="7">
    <location>
        <begin position="334"/>
        <end position="356"/>
    </location>
</feature>
<dbReference type="InterPro" id="IPR036259">
    <property type="entry name" value="MFS_trans_sf"/>
</dbReference>
<dbReference type="GO" id="GO:0005886">
    <property type="term" value="C:plasma membrane"/>
    <property type="evidence" value="ECO:0007669"/>
    <property type="project" value="UniProtKB-SubCell"/>
</dbReference>
<feature type="transmembrane region" description="Helical" evidence="7">
    <location>
        <begin position="134"/>
        <end position="158"/>
    </location>
</feature>
<dbReference type="InterPro" id="IPR020846">
    <property type="entry name" value="MFS_dom"/>
</dbReference>
<evidence type="ECO:0000256" key="3">
    <source>
        <dbReference type="ARBA" id="ARBA00022475"/>
    </source>
</evidence>
<keyword evidence="4 7" id="KW-0812">Transmembrane</keyword>
<keyword evidence="5 7" id="KW-1133">Transmembrane helix</keyword>
<feature type="transmembrane region" description="Helical" evidence="7">
    <location>
        <begin position="76"/>
        <end position="94"/>
    </location>
</feature>
<dbReference type="CDD" id="cd06173">
    <property type="entry name" value="MFS_MefA_like"/>
    <property type="match status" value="1"/>
</dbReference>
<evidence type="ECO:0000256" key="7">
    <source>
        <dbReference type="SAM" id="Phobius"/>
    </source>
</evidence>
<evidence type="ECO:0000256" key="1">
    <source>
        <dbReference type="ARBA" id="ARBA00004651"/>
    </source>
</evidence>
<dbReference type="Gene3D" id="1.20.1250.20">
    <property type="entry name" value="MFS general substrate transporter like domains"/>
    <property type="match status" value="1"/>
</dbReference>
<evidence type="ECO:0000256" key="2">
    <source>
        <dbReference type="ARBA" id="ARBA00022448"/>
    </source>
</evidence>
<reference evidence="9 12" key="2">
    <citation type="submission" date="2022-05" db="EMBL/GenBank/DDBJ databases">
        <title>Genome Sequencing of Bee-Associated Microbes.</title>
        <authorList>
            <person name="Dunlap C."/>
        </authorList>
    </citation>
    <scope>NUCLEOTIDE SEQUENCE [LARGE SCALE GENOMIC DNA]</scope>
    <source>
        <strain evidence="9 12">NRRL B-23120</strain>
    </source>
</reference>
<gene>
    <name evidence="9" type="ORF">M5X16_14170</name>
    <name evidence="10" type="ORF">PC41400_19740</name>
</gene>
<keyword evidence="3" id="KW-1003">Cell membrane</keyword>
<dbReference type="RefSeq" id="WP_042227464.1">
    <property type="nucleotide sequence ID" value="NZ_CP026520.1"/>
</dbReference>
<feature type="transmembrane region" description="Helical" evidence="7">
    <location>
        <begin position="164"/>
        <end position="183"/>
    </location>
</feature>